<keyword evidence="9" id="KW-0564">Palmitate</keyword>
<dbReference type="GO" id="GO:0005886">
    <property type="term" value="C:plasma membrane"/>
    <property type="evidence" value="ECO:0007669"/>
    <property type="project" value="UniProtKB-SubCell"/>
</dbReference>
<evidence type="ECO:0000256" key="3">
    <source>
        <dbReference type="ARBA" id="ARBA00011245"/>
    </source>
</evidence>
<gene>
    <name evidence="12" type="ORF">O5398_02435</name>
</gene>
<dbReference type="AlphaFoldDB" id="A0AAQ2WY89"/>
<accession>A0AAQ2WY89</accession>
<dbReference type="InterPro" id="IPR003760">
    <property type="entry name" value="PnrA-like"/>
</dbReference>
<dbReference type="KEGG" id="bmiy:RJ61_01835"/>
<protein>
    <submittedName>
        <fullName evidence="12">BMP family protein</fullName>
    </submittedName>
</protein>
<evidence type="ECO:0000256" key="9">
    <source>
        <dbReference type="ARBA" id="ARBA00023139"/>
    </source>
</evidence>
<name>A0AAQ2WY89_9SPIR</name>
<evidence type="ECO:0000256" key="5">
    <source>
        <dbReference type="ARBA" id="ARBA00022475"/>
    </source>
</evidence>
<comment type="similarity">
    <text evidence="2">Belongs to the BMP lipoprotein family.</text>
</comment>
<keyword evidence="6" id="KW-0997">Cell inner membrane</keyword>
<keyword evidence="7" id="KW-0732">Signal</keyword>
<evidence type="ECO:0000256" key="2">
    <source>
        <dbReference type="ARBA" id="ARBA00008610"/>
    </source>
</evidence>
<dbReference type="Proteomes" id="UP001164544">
    <property type="component" value="Chromosome"/>
</dbReference>
<keyword evidence="10" id="KW-0449">Lipoprotein</keyword>
<keyword evidence="4" id="KW-0813">Transport</keyword>
<organism evidence="12 13">
    <name type="scientific">Borrelia miyamotoi</name>
    <dbReference type="NCBI Taxonomy" id="47466"/>
    <lineage>
        <taxon>Bacteria</taxon>
        <taxon>Pseudomonadati</taxon>
        <taxon>Spirochaetota</taxon>
        <taxon>Spirochaetia</taxon>
        <taxon>Spirochaetales</taxon>
        <taxon>Borreliaceae</taxon>
        <taxon>Borrelia</taxon>
    </lineage>
</organism>
<evidence type="ECO:0000256" key="1">
    <source>
        <dbReference type="ARBA" id="ARBA00004519"/>
    </source>
</evidence>
<dbReference type="InterPro" id="IPR050957">
    <property type="entry name" value="BMP_lipoprotein"/>
</dbReference>
<dbReference type="PANTHER" id="PTHR34296:SF2">
    <property type="entry name" value="ABC TRANSPORTER GUANOSINE-BINDING PROTEIN NUPN"/>
    <property type="match status" value="1"/>
</dbReference>
<dbReference type="CDD" id="cd06354">
    <property type="entry name" value="PBP1_PrnA-like"/>
    <property type="match status" value="1"/>
</dbReference>
<dbReference type="PANTHER" id="PTHR34296">
    <property type="entry name" value="TRANSCRIPTIONAL ACTIVATOR PROTEIN MED"/>
    <property type="match status" value="1"/>
</dbReference>
<dbReference type="Gene3D" id="3.40.50.2300">
    <property type="match status" value="2"/>
</dbReference>
<keyword evidence="5" id="KW-1003">Cell membrane</keyword>
<comment type="subcellular location">
    <subcellularLocation>
        <location evidence="1">Cell inner membrane</location>
        <topology evidence="1">Lipid-anchor</topology>
    </subcellularLocation>
</comment>
<feature type="domain" description="ABC transporter substrate-binding protein PnrA-like" evidence="11">
    <location>
        <begin position="26"/>
        <end position="325"/>
    </location>
</feature>
<dbReference type="InterPro" id="IPR028082">
    <property type="entry name" value="Peripla_BP_I"/>
</dbReference>
<dbReference type="RefSeq" id="WP_020954765.1">
    <property type="nucleotide sequence ID" value="NZ_CP010308.1"/>
</dbReference>
<proteinExistence type="inferred from homology"/>
<evidence type="ECO:0000256" key="7">
    <source>
        <dbReference type="ARBA" id="ARBA00022729"/>
    </source>
</evidence>
<dbReference type="EMBL" id="CP114637">
    <property type="protein sequence ID" value="WAZ90980.1"/>
    <property type="molecule type" value="Genomic_DNA"/>
</dbReference>
<comment type="subunit">
    <text evidence="3">Monomer.</text>
</comment>
<evidence type="ECO:0000256" key="10">
    <source>
        <dbReference type="ARBA" id="ARBA00023288"/>
    </source>
</evidence>
<evidence type="ECO:0000313" key="13">
    <source>
        <dbReference type="Proteomes" id="UP001164544"/>
    </source>
</evidence>
<evidence type="ECO:0000313" key="12">
    <source>
        <dbReference type="EMBL" id="WAZ90980.1"/>
    </source>
</evidence>
<sequence>MRNLLLALCILCFSCSGSKVDGRLAQIAVLIDGTFDDNAFNGSVWNGVKKLEKEFGLEIVMKESSSDSYLFDVKSLKDNGSNFIWLVGYKFSDLAIIVASENPGIKYAIIDPVYNRDLIIPENLSAITFRSEECAFLVGYIAAKTSKTGKIGFLGGVDDIVVNAFRYGYEAGAMYANKNISIDSKYIGSFVDTYTGKKMTNEMYANGVDIIYHIAGLVGLGIIEVAKELGDGYYIIGVGQDQSHLAPENVITSSIKDIGRVLNIITSNYLRTNIFEGGRLLNYGLKEGFLGFVKNPKEISFKLERELDHISEMIINGDIIVPNNKKAYNSFLRNGVFN</sequence>
<evidence type="ECO:0000256" key="8">
    <source>
        <dbReference type="ARBA" id="ARBA00023136"/>
    </source>
</evidence>
<evidence type="ECO:0000256" key="6">
    <source>
        <dbReference type="ARBA" id="ARBA00022519"/>
    </source>
</evidence>
<reference evidence="12" key="1">
    <citation type="submission" date="2022-12" db="EMBL/GenBank/DDBJ databases">
        <title>B. miyamotoi WGS.</title>
        <authorList>
            <person name="Kuleshov K.V."/>
            <person name="Hoornstra D."/>
            <person name="Hovius J.W."/>
            <person name="Platonov A.E."/>
            <person name="Telford S.R. III."/>
        </authorList>
    </citation>
    <scope>NUCLEOTIDE SEQUENCE</scope>
    <source>
        <strain evidence="12">410</strain>
    </source>
</reference>
<dbReference type="Pfam" id="PF02608">
    <property type="entry name" value="Bmp"/>
    <property type="match status" value="1"/>
</dbReference>
<dbReference type="SUPFAM" id="SSF53822">
    <property type="entry name" value="Periplasmic binding protein-like I"/>
    <property type="match status" value="1"/>
</dbReference>
<keyword evidence="8" id="KW-0472">Membrane</keyword>
<evidence type="ECO:0000259" key="11">
    <source>
        <dbReference type="Pfam" id="PF02608"/>
    </source>
</evidence>
<evidence type="ECO:0000256" key="4">
    <source>
        <dbReference type="ARBA" id="ARBA00022448"/>
    </source>
</evidence>